<dbReference type="Proteomes" id="UP001469365">
    <property type="component" value="Unassembled WGS sequence"/>
</dbReference>
<dbReference type="EMBL" id="JBBPCC010000017">
    <property type="protein sequence ID" value="MEK8130892.1"/>
    <property type="molecule type" value="Genomic_DNA"/>
</dbReference>
<protein>
    <recommendedName>
        <fullName evidence="3">PPM-type phosphatase domain-containing protein</fullName>
    </recommendedName>
</protein>
<sequence length="115" mass="13596">MYKSVVRDGKFLVLVADGVFDKQLMELPTEELADKVAYELQSAWEHGIAWGVHQKRKEPNGSEEDEDISEVIQKLRTMSPAEQEAYHQRVSRRNERIQRIEEARRWRNVLSWKSK</sequence>
<name>A0ABU9DPW5_9BACL</name>
<reference evidence="1 2" key="1">
    <citation type="submission" date="2024-04" db="EMBL/GenBank/DDBJ databases">
        <title>draft genome sequnece of Paenibacillus filicis.</title>
        <authorList>
            <person name="Kim D.-U."/>
        </authorList>
    </citation>
    <scope>NUCLEOTIDE SEQUENCE [LARGE SCALE GENOMIC DNA]</scope>
    <source>
        <strain evidence="1 2">KACC14197</strain>
    </source>
</reference>
<evidence type="ECO:0000313" key="1">
    <source>
        <dbReference type="EMBL" id="MEK8130892.1"/>
    </source>
</evidence>
<organism evidence="1 2">
    <name type="scientific">Paenibacillus filicis</name>
    <dbReference type="NCBI Taxonomy" id="669464"/>
    <lineage>
        <taxon>Bacteria</taxon>
        <taxon>Bacillati</taxon>
        <taxon>Bacillota</taxon>
        <taxon>Bacilli</taxon>
        <taxon>Bacillales</taxon>
        <taxon>Paenibacillaceae</taxon>
        <taxon>Paenibacillus</taxon>
    </lineage>
</organism>
<gene>
    <name evidence="1" type="ORF">WMW72_23585</name>
</gene>
<dbReference type="RefSeq" id="WP_341418034.1">
    <property type="nucleotide sequence ID" value="NZ_JBBPCC010000017.1"/>
</dbReference>
<keyword evidence="2" id="KW-1185">Reference proteome</keyword>
<proteinExistence type="predicted"/>
<comment type="caution">
    <text evidence="1">The sequence shown here is derived from an EMBL/GenBank/DDBJ whole genome shotgun (WGS) entry which is preliminary data.</text>
</comment>
<evidence type="ECO:0000313" key="2">
    <source>
        <dbReference type="Proteomes" id="UP001469365"/>
    </source>
</evidence>
<evidence type="ECO:0008006" key="3">
    <source>
        <dbReference type="Google" id="ProtNLM"/>
    </source>
</evidence>
<accession>A0ABU9DPW5</accession>